<reference evidence="2 3" key="1">
    <citation type="journal article" date="2018" name="Appl. Microbiol. Biotechnol.">
        <title>Co-cultivation of the strictly anaerobic methanogen Methanosarcina barkeri with aerobic methanotrophs in an oxygen-limited membrane bioreactor.</title>
        <authorList>
            <person name="In 't Zandt M.H."/>
            <person name="van den Bosch T.J.M."/>
            <person name="Rijkers R."/>
            <person name="van Kessel M.A.H.J."/>
            <person name="Jetten M.S.M."/>
            <person name="Welte C.U."/>
        </authorList>
    </citation>
    <scope>NUCLEOTIDE SEQUENCE [LARGE SCALE GENOMIC DNA]</scope>
    <source>
        <strain evidence="2 3">DSM 17706</strain>
    </source>
</reference>
<evidence type="ECO:0000313" key="3">
    <source>
        <dbReference type="Proteomes" id="UP000245137"/>
    </source>
</evidence>
<organism evidence="2 3">
    <name type="scientific">Methylosinus sporium</name>
    <dbReference type="NCBI Taxonomy" id="428"/>
    <lineage>
        <taxon>Bacteria</taxon>
        <taxon>Pseudomonadati</taxon>
        <taxon>Pseudomonadota</taxon>
        <taxon>Alphaproteobacteria</taxon>
        <taxon>Hyphomicrobiales</taxon>
        <taxon>Methylocystaceae</taxon>
        <taxon>Methylosinus</taxon>
    </lineage>
</organism>
<evidence type="ECO:0008006" key="4">
    <source>
        <dbReference type="Google" id="ProtNLM"/>
    </source>
</evidence>
<dbReference type="EMBL" id="PUIV01000001">
    <property type="protein sequence ID" value="PWB95721.1"/>
    <property type="molecule type" value="Genomic_DNA"/>
</dbReference>
<gene>
    <name evidence="2" type="ORF">C5689_00995</name>
</gene>
<accession>A0A2U1SVR8</accession>
<keyword evidence="3" id="KW-1185">Reference proteome</keyword>
<dbReference type="RefSeq" id="WP_108915398.1">
    <property type="nucleotide sequence ID" value="NZ_BGJY01000001.1"/>
</dbReference>
<protein>
    <recommendedName>
        <fullName evidence="4">DUF2946 domain-containing protein</fullName>
    </recommendedName>
</protein>
<name>A0A2U1SVR8_METSR</name>
<dbReference type="OrthoDB" id="7365878at2"/>
<evidence type="ECO:0000256" key="1">
    <source>
        <dbReference type="SAM" id="SignalP"/>
    </source>
</evidence>
<evidence type="ECO:0000313" key="2">
    <source>
        <dbReference type="EMBL" id="PWB95721.1"/>
    </source>
</evidence>
<proteinExistence type="predicted"/>
<feature type="chain" id="PRO_5015483036" description="DUF2946 domain-containing protein" evidence="1">
    <location>
        <begin position="30"/>
        <end position="120"/>
    </location>
</feature>
<dbReference type="Proteomes" id="UP000245137">
    <property type="component" value="Unassembled WGS sequence"/>
</dbReference>
<dbReference type="AlphaFoldDB" id="A0A2U1SVR8"/>
<comment type="caution">
    <text evidence="2">The sequence shown here is derived from an EMBL/GenBank/DDBJ whole genome shotgun (WGS) entry which is preliminary data.</text>
</comment>
<keyword evidence="1" id="KW-0732">Signal</keyword>
<sequence length="120" mass="12006">MARAVVGMMTVAVLLSQIVAIGFATGAMAQDGAFGVVCVTARPGSPSSDTAPVEKHVGPCCMLHCSSAAEIDGSDAVVIVLAFDFPAASPPVFDDRTAVAAAAPPELRPLSPRAPPAAFA</sequence>
<feature type="signal peptide" evidence="1">
    <location>
        <begin position="1"/>
        <end position="29"/>
    </location>
</feature>